<evidence type="ECO:0008006" key="3">
    <source>
        <dbReference type="Google" id="ProtNLM"/>
    </source>
</evidence>
<name>A0A2A8H785_9BACI</name>
<proteinExistence type="predicted"/>
<reference evidence="1 2" key="1">
    <citation type="submission" date="2017-09" db="EMBL/GenBank/DDBJ databases">
        <title>Large-scale bioinformatics analysis of Bacillus genomes uncovers conserved roles of natural products in bacterial physiology.</title>
        <authorList>
            <consortium name="Agbiome Team Llc"/>
            <person name="Bleich R.M."/>
            <person name="Grubbs K.J."/>
            <person name="Santa Maria K.C."/>
            <person name="Allen S.E."/>
            <person name="Farag S."/>
            <person name="Shank E.A."/>
            <person name="Bowers A."/>
        </authorList>
    </citation>
    <scope>NUCLEOTIDE SEQUENCE [LARGE SCALE GENOMIC DNA]</scope>
    <source>
        <strain evidence="1 2">AFS021349</strain>
    </source>
</reference>
<accession>A0A2A8H785</accession>
<organism evidence="1 2">
    <name type="scientific">Bacillus toyonensis</name>
    <dbReference type="NCBI Taxonomy" id="155322"/>
    <lineage>
        <taxon>Bacteria</taxon>
        <taxon>Bacillati</taxon>
        <taxon>Bacillota</taxon>
        <taxon>Bacilli</taxon>
        <taxon>Bacillales</taxon>
        <taxon>Bacillaceae</taxon>
        <taxon>Bacillus</taxon>
        <taxon>Bacillus cereus group</taxon>
    </lineage>
</organism>
<dbReference type="InterPro" id="IPR014903">
    <property type="entry name" value="DUF1796"/>
</dbReference>
<dbReference type="AlphaFoldDB" id="A0A2A8H785"/>
<gene>
    <name evidence="1" type="ORF">CN585_28930</name>
</gene>
<dbReference type="Proteomes" id="UP000220841">
    <property type="component" value="Unassembled WGS sequence"/>
</dbReference>
<dbReference type="EMBL" id="NUBY01000284">
    <property type="protein sequence ID" value="PEP88980.1"/>
    <property type="molecule type" value="Genomic_DNA"/>
</dbReference>
<dbReference type="Pfam" id="PF08795">
    <property type="entry name" value="DUF1796"/>
    <property type="match status" value="1"/>
</dbReference>
<evidence type="ECO:0000313" key="1">
    <source>
        <dbReference type="EMBL" id="PEP88980.1"/>
    </source>
</evidence>
<comment type="caution">
    <text evidence="1">The sequence shown here is derived from an EMBL/GenBank/DDBJ whole genome shotgun (WGS) entry which is preliminary data.</text>
</comment>
<evidence type="ECO:0000313" key="2">
    <source>
        <dbReference type="Proteomes" id="UP000220841"/>
    </source>
</evidence>
<protein>
    <recommendedName>
        <fullName evidence="3">Peptidase</fullName>
    </recommendedName>
</protein>
<sequence>MVNIIHKINNIKKEKFMELKNIQGNYDAIFSLGNQCFVANKLHQYNLRLYAGVIDWMISLSLQGVTKLLQNRFESFMEKENMIFSGYHDYGTKLLLKDTKYDIASAHDFLVTENTPENWSTYSNFKIKIDRRIQRFLNKLNTCNNILFVRIGGTYEEAKLLELVLSKIVKGKFQVLLLNEIEEYKIMEYNWDLLHTCSIGIPMDGNQNQELWDQILKGITHSEIP</sequence>